<dbReference type="AlphaFoldDB" id="A0A3S4DN81"/>
<accession>A0A3S4DN81</accession>
<gene>
    <name evidence="2" type="ORF">NCTC11214_04010</name>
</gene>
<proteinExistence type="predicted"/>
<organism evidence="2 3">
    <name type="scientific">Serratia odorifera</name>
    <dbReference type="NCBI Taxonomy" id="618"/>
    <lineage>
        <taxon>Bacteria</taxon>
        <taxon>Pseudomonadati</taxon>
        <taxon>Pseudomonadota</taxon>
        <taxon>Gammaproteobacteria</taxon>
        <taxon>Enterobacterales</taxon>
        <taxon>Yersiniaceae</taxon>
        <taxon>Serratia</taxon>
    </lineage>
</organism>
<protein>
    <submittedName>
        <fullName evidence="2">Uncharacterized protein</fullName>
    </submittedName>
</protein>
<evidence type="ECO:0000313" key="3">
    <source>
        <dbReference type="Proteomes" id="UP000281391"/>
    </source>
</evidence>
<name>A0A3S4DN81_SEROD</name>
<evidence type="ECO:0000313" key="2">
    <source>
        <dbReference type="EMBL" id="VDZ62150.1"/>
    </source>
</evidence>
<evidence type="ECO:0000256" key="1">
    <source>
        <dbReference type="SAM" id="MobiDB-lite"/>
    </source>
</evidence>
<dbReference type="EMBL" id="LR134117">
    <property type="protein sequence ID" value="VDZ62150.1"/>
    <property type="molecule type" value="Genomic_DNA"/>
</dbReference>
<feature type="region of interest" description="Disordered" evidence="1">
    <location>
        <begin position="1"/>
        <end position="33"/>
    </location>
</feature>
<sequence length="33" mass="3471">MEPGEWGKQPAAGATGEWYGGLTSGGQRFSTKK</sequence>
<dbReference type="KEGG" id="sof:NCTC11214_04010"/>
<reference evidence="2 3" key="1">
    <citation type="submission" date="2018-12" db="EMBL/GenBank/DDBJ databases">
        <authorList>
            <consortium name="Pathogen Informatics"/>
        </authorList>
    </citation>
    <scope>NUCLEOTIDE SEQUENCE [LARGE SCALE GENOMIC DNA]</scope>
    <source>
        <strain evidence="2 3">NCTC11214</strain>
    </source>
</reference>
<dbReference type="Proteomes" id="UP000281391">
    <property type="component" value="Chromosome"/>
</dbReference>